<feature type="domain" description="ABC transmembrane type-2" evidence="9">
    <location>
        <begin position="35"/>
        <end position="266"/>
    </location>
</feature>
<feature type="transmembrane region" description="Helical" evidence="8">
    <location>
        <begin position="149"/>
        <end position="167"/>
    </location>
</feature>
<dbReference type="Proteomes" id="UP000460949">
    <property type="component" value="Unassembled WGS sequence"/>
</dbReference>
<evidence type="ECO:0000256" key="3">
    <source>
        <dbReference type="ARBA" id="ARBA00022448"/>
    </source>
</evidence>
<keyword evidence="5 8" id="KW-0812">Transmembrane</keyword>
<evidence type="ECO:0000256" key="8">
    <source>
        <dbReference type="RuleBase" id="RU361157"/>
    </source>
</evidence>
<evidence type="ECO:0000313" key="11">
    <source>
        <dbReference type="Proteomes" id="UP000460949"/>
    </source>
</evidence>
<evidence type="ECO:0000256" key="4">
    <source>
        <dbReference type="ARBA" id="ARBA00022475"/>
    </source>
</evidence>
<keyword evidence="7 8" id="KW-0472">Membrane</keyword>
<dbReference type="RefSeq" id="WP_160836540.1">
    <property type="nucleotide sequence ID" value="NZ_WMET01000002.1"/>
</dbReference>
<gene>
    <name evidence="10" type="ORF">GLW04_09495</name>
</gene>
<accession>A0A845DSJ0</accession>
<dbReference type="Pfam" id="PF01061">
    <property type="entry name" value="ABC2_membrane"/>
    <property type="match status" value="1"/>
</dbReference>
<dbReference type="PANTHER" id="PTHR30413:SF10">
    <property type="entry name" value="CAPSULE POLYSACCHARIDE EXPORT INNER-MEMBRANE PROTEIN CTRC"/>
    <property type="match status" value="1"/>
</dbReference>
<comment type="caution">
    <text evidence="10">The sequence shown here is derived from an EMBL/GenBank/DDBJ whole genome shotgun (WGS) entry which is preliminary data.</text>
</comment>
<dbReference type="EMBL" id="WMET01000002">
    <property type="protein sequence ID" value="MYL20118.1"/>
    <property type="molecule type" value="Genomic_DNA"/>
</dbReference>
<comment type="similarity">
    <text evidence="2 8">Belongs to the ABC-2 integral membrane protein family.</text>
</comment>
<organism evidence="10 11">
    <name type="scientific">Halobacillus litoralis</name>
    <dbReference type="NCBI Taxonomy" id="45668"/>
    <lineage>
        <taxon>Bacteria</taxon>
        <taxon>Bacillati</taxon>
        <taxon>Bacillota</taxon>
        <taxon>Bacilli</taxon>
        <taxon>Bacillales</taxon>
        <taxon>Bacillaceae</taxon>
        <taxon>Halobacillus</taxon>
    </lineage>
</organism>
<feature type="transmembrane region" description="Helical" evidence="8">
    <location>
        <begin position="70"/>
        <end position="88"/>
    </location>
</feature>
<comment type="subcellular location">
    <subcellularLocation>
        <location evidence="1 8">Cell membrane</location>
        <topology evidence="1 8">Multi-pass membrane protein</topology>
    </subcellularLocation>
</comment>
<keyword evidence="4 8" id="KW-1003">Cell membrane</keyword>
<evidence type="ECO:0000256" key="2">
    <source>
        <dbReference type="ARBA" id="ARBA00007783"/>
    </source>
</evidence>
<name>A0A845DSJ0_9BACI</name>
<reference evidence="10 11" key="1">
    <citation type="submission" date="2019-11" db="EMBL/GenBank/DDBJ databases">
        <title>Genome sequences of 17 halophilic strains isolated from different environments.</title>
        <authorList>
            <person name="Furrow R.E."/>
        </authorList>
    </citation>
    <scope>NUCLEOTIDE SEQUENCE [LARGE SCALE GENOMIC DNA]</scope>
    <source>
        <strain evidence="10 11">22511_23_Filter</strain>
    </source>
</reference>
<evidence type="ECO:0000256" key="6">
    <source>
        <dbReference type="ARBA" id="ARBA00022989"/>
    </source>
</evidence>
<evidence type="ECO:0000256" key="5">
    <source>
        <dbReference type="ARBA" id="ARBA00022692"/>
    </source>
</evidence>
<dbReference type="AlphaFoldDB" id="A0A845DSJ0"/>
<evidence type="ECO:0000259" key="9">
    <source>
        <dbReference type="PROSITE" id="PS51012"/>
    </source>
</evidence>
<dbReference type="InterPro" id="IPR013525">
    <property type="entry name" value="ABC2_TM"/>
</dbReference>
<sequence length="271" mass="31133">MNSVISILKEQKKSLYLIKRLSIFQLKSNNNNNYLGMAWEVINPIIQLGIYWFVFGIGIRGGEGIDGVPFVYWLSTGLFAWFFFNTATMDGAKSINSRLNLISKMNFPISAIPSFVILSAFYQHLILGVVLILIFILSGQGLSIHLLQLPYYMFALVSLVFSLTLISSTLTTIVRDIQAGLRSIIRMFLYLTPILWSTDRLPESMRHLVETVLKINPLFYVVEGYRNAFLGNGWFYEDTGYTLYFWIMVITMFIAGAMLHMKFKKNFVDYI</sequence>
<feature type="transmembrane region" description="Helical" evidence="8">
    <location>
        <begin position="109"/>
        <end position="137"/>
    </location>
</feature>
<dbReference type="GO" id="GO:0140359">
    <property type="term" value="F:ABC-type transporter activity"/>
    <property type="evidence" value="ECO:0007669"/>
    <property type="project" value="InterPro"/>
</dbReference>
<dbReference type="GO" id="GO:0005886">
    <property type="term" value="C:plasma membrane"/>
    <property type="evidence" value="ECO:0007669"/>
    <property type="project" value="UniProtKB-SubCell"/>
</dbReference>
<evidence type="ECO:0000256" key="7">
    <source>
        <dbReference type="ARBA" id="ARBA00023136"/>
    </source>
</evidence>
<proteinExistence type="inferred from homology"/>
<dbReference type="InterPro" id="IPR047817">
    <property type="entry name" value="ABC2_TM_bact-type"/>
</dbReference>
<feature type="transmembrane region" description="Helical" evidence="8">
    <location>
        <begin position="179"/>
        <end position="196"/>
    </location>
</feature>
<dbReference type="GO" id="GO:0015920">
    <property type="term" value="P:lipopolysaccharide transport"/>
    <property type="evidence" value="ECO:0007669"/>
    <property type="project" value="TreeGrafter"/>
</dbReference>
<dbReference type="PANTHER" id="PTHR30413">
    <property type="entry name" value="INNER MEMBRANE TRANSPORT PERMEASE"/>
    <property type="match status" value="1"/>
</dbReference>
<feature type="transmembrane region" description="Helical" evidence="8">
    <location>
        <begin position="243"/>
        <end position="261"/>
    </location>
</feature>
<dbReference type="PROSITE" id="PS51012">
    <property type="entry name" value="ABC_TM2"/>
    <property type="match status" value="1"/>
</dbReference>
<keyword evidence="3 8" id="KW-0813">Transport</keyword>
<evidence type="ECO:0000313" key="10">
    <source>
        <dbReference type="EMBL" id="MYL20118.1"/>
    </source>
</evidence>
<feature type="transmembrane region" description="Helical" evidence="8">
    <location>
        <begin position="34"/>
        <end position="58"/>
    </location>
</feature>
<evidence type="ECO:0000256" key="1">
    <source>
        <dbReference type="ARBA" id="ARBA00004651"/>
    </source>
</evidence>
<keyword evidence="6 8" id="KW-1133">Transmembrane helix</keyword>
<protein>
    <recommendedName>
        <fullName evidence="8">Transport permease protein</fullName>
    </recommendedName>
</protein>